<feature type="region of interest" description="Disordered" evidence="1">
    <location>
        <begin position="1"/>
        <end position="27"/>
    </location>
</feature>
<evidence type="ECO:0000313" key="3">
    <source>
        <dbReference type="Proteomes" id="UP000028999"/>
    </source>
</evidence>
<protein>
    <submittedName>
        <fullName evidence="2">BnaA05g26670D protein</fullName>
    </submittedName>
</protein>
<organism evidence="2 3">
    <name type="scientific">Brassica napus</name>
    <name type="common">Rape</name>
    <dbReference type="NCBI Taxonomy" id="3708"/>
    <lineage>
        <taxon>Eukaryota</taxon>
        <taxon>Viridiplantae</taxon>
        <taxon>Streptophyta</taxon>
        <taxon>Embryophyta</taxon>
        <taxon>Tracheophyta</taxon>
        <taxon>Spermatophyta</taxon>
        <taxon>Magnoliopsida</taxon>
        <taxon>eudicotyledons</taxon>
        <taxon>Gunneridae</taxon>
        <taxon>Pentapetalae</taxon>
        <taxon>rosids</taxon>
        <taxon>malvids</taxon>
        <taxon>Brassicales</taxon>
        <taxon>Brassicaceae</taxon>
        <taxon>Brassiceae</taxon>
        <taxon>Brassica</taxon>
    </lineage>
</organism>
<sequence length="27" mass="3098">MAKIDPAHFASLGKRMDEDKEDYDEEG</sequence>
<evidence type="ECO:0000313" key="2">
    <source>
        <dbReference type="EMBL" id="CDY08431.1"/>
    </source>
</evidence>
<gene>
    <name evidence="2" type="primary">BnaA05g26670D</name>
    <name evidence="2" type="ORF">GSBRNA2T00000192001</name>
</gene>
<dbReference type="Proteomes" id="UP000028999">
    <property type="component" value="Unassembled WGS sequence"/>
</dbReference>
<proteinExistence type="predicted"/>
<evidence type="ECO:0000256" key="1">
    <source>
        <dbReference type="SAM" id="MobiDB-lite"/>
    </source>
</evidence>
<accession>A0A078F4T1</accession>
<dbReference type="AlphaFoldDB" id="A0A078F4T1"/>
<dbReference type="Gramene" id="CDY08431">
    <property type="protein sequence ID" value="CDY08431"/>
    <property type="gene ID" value="GSBRNA2T00000192001"/>
</dbReference>
<dbReference type="PaxDb" id="3708-A0A078F4T1"/>
<name>A0A078F4T1_BRANA</name>
<reference evidence="2 3" key="1">
    <citation type="journal article" date="2014" name="Science">
        <title>Plant genetics. Early allopolyploid evolution in the post-Neolithic Brassica napus oilseed genome.</title>
        <authorList>
            <person name="Chalhoub B."/>
            <person name="Denoeud F."/>
            <person name="Liu S."/>
            <person name="Parkin I.A."/>
            <person name="Tang H."/>
            <person name="Wang X."/>
            <person name="Chiquet J."/>
            <person name="Belcram H."/>
            <person name="Tong C."/>
            <person name="Samans B."/>
            <person name="Correa M."/>
            <person name="Da Silva C."/>
            <person name="Just J."/>
            <person name="Falentin C."/>
            <person name="Koh C.S."/>
            <person name="Le Clainche I."/>
            <person name="Bernard M."/>
            <person name="Bento P."/>
            <person name="Noel B."/>
            <person name="Labadie K."/>
            <person name="Alberti A."/>
            <person name="Charles M."/>
            <person name="Arnaud D."/>
            <person name="Guo H."/>
            <person name="Daviaud C."/>
            <person name="Alamery S."/>
            <person name="Jabbari K."/>
            <person name="Zhao M."/>
            <person name="Edger P.P."/>
            <person name="Chelaifa H."/>
            <person name="Tack D."/>
            <person name="Lassalle G."/>
            <person name="Mestiri I."/>
            <person name="Schnel N."/>
            <person name="Le Paslier M.C."/>
            <person name="Fan G."/>
            <person name="Renault V."/>
            <person name="Bayer P.E."/>
            <person name="Golicz A.A."/>
            <person name="Manoli S."/>
            <person name="Lee T.H."/>
            <person name="Thi V.H."/>
            <person name="Chalabi S."/>
            <person name="Hu Q."/>
            <person name="Fan C."/>
            <person name="Tollenaere R."/>
            <person name="Lu Y."/>
            <person name="Battail C."/>
            <person name="Shen J."/>
            <person name="Sidebottom C.H."/>
            <person name="Wang X."/>
            <person name="Canaguier A."/>
            <person name="Chauveau A."/>
            <person name="Berard A."/>
            <person name="Deniot G."/>
            <person name="Guan M."/>
            <person name="Liu Z."/>
            <person name="Sun F."/>
            <person name="Lim Y.P."/>
            <person name="Lyons E."/>
            <person name="Town C.D."/>
            <person name="Bancroft I."/>
            <person name="Wang X."/>
            <person name="Meng J."/>
            <person name="Ma J."/>
            <person name="Pires J.C."/>
            <person name="King G.J."/>
            <person name="Brunel D."/>
            <person name="Delourme R."/>
            <person name="Renard M."/>
            <person name="Aury J.M."/>
            <person name="Adams K.L."/>
            <person name="Batley J."/>
            <person name="Snowdon R.J."/>
            <person name="Tost J."/>
            <person name="Edwards D."/>
            <person name="Zhou Y."/>
            <person name="Hua W."/>
            <person name="Sharpe A.G."/>
            <person name="Paterson A.H."/>
            <person name="Guan C."/>
            <person name="Wincker P."/>
        </authorList>
    </citation>
    <scope>NUCLEOTIDE SEQUENCE [LARGE SCALE GENOMIC DNA]</scope>
    <source>
        <strain evidence="3">cv. Darmor-bzh</strain>
    </source>
</reference>
<dbReference type="EMBL" id="LK031986">
    <property type="protein sequence ID" value="CDY08431.1"/>
    <property type="molecule type" value="Genomic_DNA"/>
</dbReference>
<keyword evidence="3" id="KW-1185">Reference proteome</keyword>